<keyword evidence="4" id="KW-1185">Reference proteome</keyword>
<evidence type="ECO:0000313" key="3">
    <source>
        <dbReference type="EMBL" id="CAB4023221.1"/>
    </source>
</evidence>
<feature type="non-terminal residue" evidence="3">
    <location>
        <position position="215"/>
    </location>
</feature>
<protein>
    <submittedName>
        <fullName evidence="3">Uncharacterized protein</fullName>
    </submittedName>
</protein>
<evidence type="ECO:0000256" key="1">
    <source>
        <dbReference type="SAM" id="MobiDB-lite"/>
    </source>
</evidence>
<evidence type="ECO:0000313" key="4">
    <source>
        <dbReference type="Proteomes" id="UP001152795"/>
    </source>
</evidence>
<name>A0A7D9L1U7_PARCT</name>
<keyword evidence="2" id="KW-0812">Transmembrane</keyword>
<dbReference type="EMBL" id="CACRXK020012376">
    <property type="protein sequence ID" value="CAB4023221.1"/>
    <property type="molecule type" value="Genomic_DNA"/>
</dbReference>
<keyword evidence="2" id="KW-0472">Membrane</keyword>
<reference evidence="3" key="1">
    <citation type="submission" date="2020-04" db="EMBL/GenBank/DDBJ databases">
        <authorList>
            <person name="Alioto T."/>
            <person name="Alioto T."/>
            <person name="Gomez Garrido J."/>
        </authorList>
    </citation>
    <scope>NUCLEOTIDE SEQUENCE</scope>
    <source>
        <strain evidence="3">A484AB</strain>
    </source>
</reference>
<evidence type="ECO:0000256" key="2">
    <source>
        <dbReference type="SAM" id="Phobius"/>
    </source>
</evidence>
<dbReference type="Proteomes" id="UP001152795">
    <property type="component" value="Unassembled WGS sequence"/>
</dbReference>
<accession>A0A7D9L1U7</accession>
<keyword evidence="2" id="KW-1133">Transmembrane helix</keyword>
<sequence length="215" mass="24855">VKTLNYPVKDERIRIRRAFGNCKVHKKVDKVYGFSQLTDYNVQSVINNGVKVTWKSPLGRNNSSPVGYWFRWFVDRDHGRVGFEKSSFVCIFLSAENTSFVVHESSHWRKDENISFAIIPLPRKSKRIRFGNSFKFKAYTTPRVKTSRKISTSTTESTISDKTSRRNTKMNTSAMSAEKKQNKEKEIFTFVIVAIACAAILILGVILVLRYWKQK</sequence>
<feature type="non-terminal residue" evidence="3">
    <location>
        <position position="1"/>
    </location>
</feature>
<proteinExistence type="predicted"/>
<gene>
    <name evidence="3" type="ORF">PACLA_8A061720</name>
</gene>
<comment type="caution">
    <text evidence="3">The sequence shown here is derived from an EMBL/GenBank/DDBJ whole genome shotgun (WGS) entry which is preliminary data.</text>
</comment>
<feature type="transmembrane region" description="Helical" evidence="2">
    <location>
        <begin position="187"/>
        <end position="209"/>
    </location>
</feature>
<dbReference type="AlphaFoldDB" id="A0A7D9L1U7"/>
<feature type="compositionally biased region" description="Low complexity" evidence="1">
    <location>
        <begin position="150"/>
        <end position="161"/>
    </location>
</feature>
<organism evidence="3 4">
    <name type="scientific">Paramuricea clavata</name>
    <name type="common">Red gorgonian</name>
    <name type="synonym">Violescent sea-whip</name>
    <dbReference type="NCBI Taxonomy" id="317549"/>
    <lineage>
        <taxon>Eukaryota</taxon>
        <taxon>Metazoa</taxon>
        <taxon>Cnidaria</taxon>
        <taxon>Anthozoa</taxon>
        <taxon>Octocorallia</taxon>
        <taxon>Malacalcyonacea</taxon>
        <taxon>Plexauridae</taxon>
        <taxon>Paramuricea</taxon>
    </lineage>
</organism>
<feature type="region of interest" description="Disordered" evidence="1">
    <location>
        <begin position="150"/>
        <end position="177"/>
    </location>
</feature>